<dbReference type="InterPro" id="IPR015896">
    <property type="entry name" value="4pyrrol_synth_GluRdtase_dimer"/>
</dbReference>
<evidence type="ECO:0000256" key="3">
    <source>
        <dbReference type="ARBA" id="ARBA00012970"/>
    </source>
</evidence>
<dbReference type="Gene3D" id="3.40.50.720">
    <property type="entry name" value="NAD(P)-binding Rossmann-like Domain"/>
    <property type="match status" value="1"/>
</dbReference>
<evidence type="ECO:0000256" key="12">
    <source>
        <dbReference type="PIRSR" id="PIRSR000445-3"/>
    </source>
</evidence>
<dbReference type="GO" id="GO:0050661">
    <property type="term" value="F:NADP binding"/>
    <property type="evidence" value="ECO:0007669"/>
    <property type="project" value="InterPro"/>
</dbReference>
<dbReference type="InterPro" id="IPR018214">
    <property type="entry name" value="GluRdtase_CS"/>
</dbReference>
<dbReference type="RefSeq" id="WP_145446450.1">
    <property type="nucleotide sequence ID" value="NZ_CP036280.1"/>
</dbReference>
<dbReference type="EMBL" id="CP036280">
    <property type="protein sequence ID" value="QDU72278.1"/>
    <property type="molecule type" value="Genomic_DNA"/>
</dbReference>
<dbReference type="InterPro" id="IPR006151">
    <property type="entry name" value="Shikm_DH/Glu-tRNA_Rdtase"/>
</dbReference>
<comment type="similarity">
    <text evidence="2 9 14">Belongs to the glutamyl-tRNA reductase family.</text>
</comment>
<feature type="binding site" evidence="9 11">
    <location>
        <begin position="49"/>
        <end position="52"/>
    </location>
    <ligand>
        <name>substrate</name>
    </ligand>
</feature>
<dbReference type="UniPathway" id="UPA00251">
    <property type="reaction ID" value="UER00316"/>
</dbReference>
<dbReference type="SUPFAM" id="SSF69075">
    <property type="entry name" value="Glutamyl tRNA-reductase dimerization domain"/>
    <property type="match status" value="1"/>
</dbReference>
<feature type="site" description="Important for activity" evidence="9 13">
    <location>
        <position position="92"/>
    </location>
</feature>
<keyword evidence="6 9" id="KW-0627">Porphyrin biosynthesis</keyword>
<evidence type="ECO:0000259" key="17">
    <source>
        <dbReference type="Pfam" id="PF05201"/>
    </source>
</evidence>
<dbReference type="InterPro" id="IPR015895">
    <property type="entry name" value="4pyrrol_synth_GluRdtase_N"/>
</dbReference>
<dbReference type="GO" id="GO:0019353">
    <property type="term" value="P:protoporphyrinogen IX biosynthetic process from glutamate"/>
    <property type="evidence" value="ECO:0007669"/>
    <property type="project" value="TreeGrafter"/>
</dbReference>
<feature type="binding site" evidence="9 11">
    <location>
        <position position="102"/>
    </location>
    <ligand>
        <name>substrate</name>
    </ligand>
</feature>
<comment type="miscellaneous">
    <text evidence="9">During catalysis, the active site Cys acts as a nucleophile attacking the alpha-carbonyl group of tRNA-bound glutamate with the formation of a thioester intermediate between enzyme and glutamate, and the concomitant release of tRNA(Glu). The thioester intermediate is finally reduced by direct hydride transfer from NADPH, to form the product GSA.</text>
</comment>
<comment type="subunit">
    <text evidence="9">Homodimer.</text>
</comment>
<dbReference type="Proteomes" id="UP000320386">
    <property type="component" value="Chromosome"/>
</dbReference>
<evidence type="ECO:0000259" key="16">
    <source>
        <dbReference type="Pfam" id="PF01488"/>
    </source>
</evidence>
<gene>
    <name evidence="9 18" type="primary">hemA</name>
    <name evidence="18" type="ORF">Pan265_21420</name>
</gene>
<proteinExistence type="inferred from homology"/>
<dbReference type="InterPro" id="IPR036343">
    <property type="entry name" value="GluRdtase_N_sf"/>
</dbReference>
<evidence type="ECO:0000256" key="6">
    <source>
        <dbReference type="ARBA" id="ARBA00023244"/>
    </source>
</evidence>
<dbReference type="AlphaFoldDB" id="A0A518BZ79"/>
<reference evidence="18 19" key="1">
    <citation type="submission" date="2019-02" db="EMBL/GenBank/DDBJ databases">
        <title>Deep-cultivation of Planctomycetes and their phenomic and genomic characterization uncovers novel biology.</title>
        <authorList>
            <person name="Wiegand S."/>
            <person name="Jogler M."/>
            <person name="Boedeker C."/>
            <person name="Pinto D."/>
            <person name="Vollmers J."/>
            <person name="Rivas-Marin E."/>
            <person name="Kohn T."/>
            <person name="Peeters S.H."/>
            <person name="Heuer A."/>
            <person name="Rast P."/>
            <person name="Oberbeckmann S."/>
            <person name="Bunk B."/>
            <person name="Jeske O."/>
            <person name="Meyerdierks A."/>
            <person name="Storesund J.E."/>
            <person name="Kallscheuer N."/>
            <person name="Luecker S."/>
            <person name="Lage O.M."/>
            <person name="Pohl T."/>
            <person name="Merkel B.J."/>
            <person name="Hornburger P."/>
            <person name="Mueller R.-W."/>
            <person name="Bruemmer F."/>
            <person name="Labrenz M."/>
            <person name="Spormann A.M."/>
            <person name="Op den Camp H."/>
            <person name="Overmann J."/>
            <person name="Amann R."/>
            <person name="Jetten M.S.M."/>
            <person name="Mascher T."/>
            <person name="Medema M.H."/>
            <person name="Devos D.P."/>
            <person name="Kaster A.-K."/>
            <person name="Ovreas L."/>
            <person name="Rohde M."/>
            <person name="Galperin M.Y."/>
            <person name="Jogler C."/>
        </authorList>
    </citation>
    <scope>NUCLEOTIDE SEQUENCE [LARGE SCALE GENOMIC DNA]</scope>
    <source>
        <strain evidence="18 19">Pan265</strain>
    </source>
</reference>
<dbReference type="EC" id="1.2.1.70" evidence="3 9"/>
<evidence type="ECO:0000256" key="11">
    <source>
        <dbReference type="PIRSR" id="PIRSR000445-2"/>
    </source>
</evidence>
<feature type="active site" description="Nucleophile" evidence="9 10">
    <location>
        <position position="50"/>
    </location>
</feature>
<dbReference type="HAMAP" id="MF_00087">
    <property type="entry name" value="Glu_tRNA_reductase"/>
    <property type="match status" value="1"/>
</dbReference>
<evidence type="ECO:0000259" key="15">
    <source>
        <dbReference type="Pfam" id="PF00745"/>
    </source>
</evidence>
<dbReference type="KEGG" id="mcad:Pan265_21420"/>
<dbReference type="PANTHER" id="PTHR43013:SF1">
    <property type="entry name" value="GLUTAMYL-TRNA REDUCTASE"/>
    <property type="match status" value="1"/>
</dbReference>
<dbReference type="CDD" id="cd05213">
    <property type="entry name" value="NAD_bind_Glutamyl_tRNA_reduct"/>
    <property type="match status" value="1"/>
</dbReference>
<organism evidence="18 19">
    <name type="scientific">Mucisphaera calidilacus</name>
    <dbReference type="NCBI Taxonomy" id="2527982"/>
    <lineage>
        <taxon>Bacteria</taxon>
        <taxon>Pseudomonadati</taxon>
        <taxon>Planctomycetota</taxon>
        <taxon>Phycisphaerae</taxon>
        <taxon>Phycisphaerales</taxon>
        <taxon>Phycisphaeraceae</taxon>
        <taxon>Mucisphaera</taxon>
    </lineage>
</organism>
<feature type="binding site" evidence="9 11">
    <location>
        <position position="113"/>
    </location>
    <ligand>
        <name>substrate</name>
    </ligand>
</feature>
<evidence type="ECO:0000256" key="10">
    <source>
        <dbReference type="PIRSR" id="PIRSR000445-1"/>
    </source>
</evidence>
<protein>
    <recommendedName>
        <fullName evidence="8 9">Glutamyl-tRNA reductase</fullName>
        <shortName evidence="9">GluTR</shortName>
        <ecNumber evidence="3 9">1.2.1.70</ecNumber>
    </recommendedName>
</protein>
<keyword evidence="5 9" id="KW-0560">Oxidoreductase</keyword>
<comment type="function">
    <text evidence="9">Catalyzes the NADPH-dependent reduction of glutamyl-tRNA(Glu) to glutamate 1-semialdehyde (GSA).</text>
</comment>
<dbReference type="OrthoDB" id="110209at2"/>
<feature type="domain" description="Tetrapyrrole biosynthesis glutamyl-tRNA reductase dimerisation" evidence="15">
    <location>
        <begin position="317"/>
        <end position="417"/>
    </location>
</feature>
<accession>A0A518BZ79</accession>
<dbReference type="InterPro" id="IPR036291">
    <property type="entry name" value="NAD(P)-bd_dom_sf"/>
</dbReference>
<dbReference type="InterPro" id="IPR036453">
    <property type="entry name" value="GluRdtase_dimer_dom_sf"/>
</dbReference>
<keyword evidence="4 9" id="KW-0521">NADP</keyword>
<dbReference type="Pfam" id="PF05201">
    <property type="entry name" value="GlutR_N"/>
    <property type="match status" value="1"/>
</dbReference>
<dbReference type="PROSITE" id="PS00747">
    <property type="entry name" value="GLUTR"/>
    <property type="match status" value="1"/>
</dbReference>
<evidence type="ECO:0000256" key="9">
    <source>
        <dbReference type="HAMAP-Rule" id="MF_00087"/>
    </source>
</evidence>
<comment type="pathway">
    <text evidence="1 9 14">Porphyrin-containing compound metabolism; protoporphyrin-IX biosynthesis; 5-aminolevulinate from L-glutamyl-tRNA(Glu): step 1/2.</text>
</comment>
<dbReference type="Pfam" id="PF00745">
    <property type="entry name" value="GlutR_dimer"/>
    <property type="match status" value="1"/>
</dbReference>
<keyword evidence="19" id="KW-1185">Reference proteome</keyword>
<dbReference type="Gene3D" id="3.30.460.30">
    <property type="entry name" value="Glutamyl-tRNA reductase, N-terminal domain"/>
    <property type="match status" value="1"/>
</dbReference>
<dbReference type="FunFam" id="3.40.50.720:FF:000031">
    <property type="entry name" value="Glutamyl-tRNA reductase"/>
    <property type="match status" value="1"/>
</dbReference>
<dbReference type="SUPFAM" id="SSF69742">
    <property type="entry name" value="Glutamyl tRNA-reductase catalytic, N-terminal domain"/>
    <property type="match status" value="1"/>
</dbReference>
<evidence type="ECO:0000256" key="5">
    <source>
        <dbReference type="ARBA" id="ARBA00023002"/>
    </source>
</evidence>
<evidence type="ECO:0000256" key="8">
    <source>
        <dbReference type="ARBA" id="ARBA00068659"/>
    </source>
</evidence>
<dbReference type="FunFam" id="3.30.460.30:FF:000001">
    <property type="entry name" value="Glutamyl-tRNA reductase"/>
    <property type="match status" value="1"/>
</dbReference>
<sequence>MSVGLIALDYRQAGVDRREAIARRIVREPEALARLREAAGLSECVLISTCNRVEIYWAGGAGVQPEAVSAWLEPEGVASAWAYLHGREAIEHLMRVAAGLESMVLGEPQILGQVRCSYHDAQEAGSVGPALHAVFQRALAVGKAVRQQTGISEGRTSVASIAIEHVRAVFDGFAGKTILSVGAGHMCKAMLRSLEGDRPKRVLIANRSVERARGLASSLGGDADVCVWDDVGSALSAADVVLCGTGSTDPVVTVDLCRAAMADRRQEPQVIVDVAVPRDVEPEVGGLANVFLVNVDQLQTMASATLDRRADAVCDCEGLIGTEVDQLVQSMSRQEAGHVIRRLRRRVQAIAEQEMERTRQRVSTSLDGQSDEAASIVEEHTRRLLNKILHLPVSRLGVSDRVSLLDQIEVLEDAFGLDVSEDKDGEAG</sequence>
<feature type="domain" description="Quinate/shikimate 5-dehydrogenase/glutamyl-tRNA reductase" evidence="16">
    <location>
        <begin position="166"/>
        <end position="300"/>
    </location>
</feature>
<evidence type="ECO:0000256" key="14">
    <source>
        <dbReference type="RuleBase" id="RU000584"/>
    </source>
</evidence>
<name>A0A518BZ79_9BACT</name>
<evidence type="ECO:0000256" key="13">
    <source>
        <dbReference type="PIRSR" id="PIRSR000445-4"/>
    </source>
</evidence>
<evidence type="ECO:0000313" key="19">
    <source>
        <dbReference type="Proteomes" id="UP000320386"/>
    </source>
</evidence>
<evidence type="ECO:0000256" key="2">
    <source>
        <dbReference type="ARBA" id="ARBA00005916"/>
    </source>
</evidence>
<evidence type="ECO:0000313" key="18">
    <source>
        <dbReference type="EMBL" id="QDU72278.1"/>
    </source>
</evidence>
<dbReference type="Pfam" id="PF01488">
    <property type="entry name" value="Shikimate_DH"/>
    <property type="match status" value="1"/>
</dbReference>
<evidence type="ECO:0000256" key="7">
    <source>
        <dbReference type="ARBA" id="ARBA00047464"/>
    </source>
</evidence>
<evidence type="ECO:0000256" key="4">
    <source>
        <dbReference type="ARBA" id="ARBA00022857"/>
    </source>
</evidence>
<dbReference type="SUPFAM" id="SSF51735">
    <property type="entry name" value="NAD(P)-binding Rossmann-fold domains"/>
    <property type="match status" value="1"/>
</dbReference>
<comment type="catalytic activity">
    <reaction evidence="7 9 14">
        <text>(S)-4-amino-5-oxopentanoate + tRNA(Glu) + NADP(+) = L-glutamyl-tRNA(Glu) + NADPH + H(+)</text>
        <dbReference type="Rhea" id="RHEA:12344"/>
        <dbReference type="Rhea" id="RHEA-COMP:9663"/>
        <dbReference type="Rhea" id="RHEA-COMP:9680"/>
        <dbReference type="ChEBI" id="CHEBI:15378"/>
        <dbReference type="ChEBI" id="CHEBI:57501"/>
        <dbReference type="ChEBI" id="CHEBI:57783"/>
        <dbReference type="ChEBI" id="CHEBI:58349"/>
        <dbReference type="ChEBI" id="CHEBI:78442"/>
        <dbReference type="ChEBI" id="CHEBI:78520"/>
        <dbReference type="EC" id="1.2.1.70"/>
    </reaction>
</comment>
<dbReference type="InterPro" id="IPR000343">
    <property type="entry name" value="4pyrrol_synth_GluRdtase"/>
</dbReference>
<dbReference type="PANTHER" id="PTHR43013">
    <property type="entry name" value="GLUTAMYL-TRNA REDUCTASE"/>
    <property type="match status" value="1"/>
</dbReference>
<evidence type="ECO:0000256" key="1">
    <source>
        <dbReference type="ARBA" id="ARBA00005059"/>
    </source>
</evidence>
<dbReference type="PIRSF" id="PIRSF000445">
    <property type="entry name" value="4pyrrol_synth_GluRdtase"/>
    <property type="match status" value="1"/>
</dbReference>
<comment type="domain">
    <text evidence="9">Possesses an unusual extended V-shaped dimeric structure with each monomer consisting of three distinct domains arranged along a curved 'spinal' alpha-helix. The N-terminal catalytic domain specifically recognizes the glutamate moiety of the substrate. The second domain is the NADPH-binding domain, and the third C-terminal domain is responsible for dimerization.</text>
</comment>
<dbReference type="NCBIfam" id="TIGR01035">
    <property type="entry name" value="hemA"/>
    <property type="match status" value="1"/>
</dbReference>
<feature type="binding site" evidence="9 12">
    <location>
        <begin position="182"/>
        <end position="187"/>
    </location>
    <ligand>
        <name>NADP(+)</name>
        <dbReference type="ChEBI" id="CHEBI:58349"/>
    </ligand>
</feature>
<feature type="binding site" evidence="9 11">
    <location>
        <begin position="107"/>
        <end position="109"/>
    </location>
    <ligand>
        <name>substrate</name>
    </ligand>
</feature>
<dbReference type="GO" id="GO:0008883">
    <property type="term" value="F:glutamyl-tRNA reductase activity"/>
    <property type="evidence" value="ECO:0007669"/>
    <property type="project" value="UniProtKB-UniRule"/>
</dbReference>
<feature type="domain" description="Glutamyl-tRNA reductase N-terminal" evidence="17">
    <location>
        <begin position="6"/>
        <end position="149"/>
    </location>
</feature>